<dbReference type="RefSeq" id="WP_205077929.1">
    <property type="nucleotide sequence ID" value="NZ_QFFZ01000004.1"/>
</dbReference>
<dbReference type="SUPFAM" id="SSF103473">
    <property type="entry name" value="MFS general substrate transporter"/>
    <property type="match status" value="1"/>
</dbReference>
<dbReference type="AlphaFoldDB" id="A0A4Y7RVH9"/>
<proteinExistence type="predicted"/>
<feature type="transmembrane region" description="Helical" evidence="1">
    <location>
        <begin position="20"/>
        <end position="39"/>
    </location>
</feature>
<dbReference type="Proteomes" id="UP000297597">
    <property type="component" value="Unassembled WGS sequence"/>
</dbReference>
<accession>A0A4Y7RVH9</accession>
<keyword evidence="3" id="KW-1185">Reference proteome</keyword>
<dbReference type="InterPro" id="IPR036259">
    <property type="entry name" value="MFS_trans_sf"/>
</dbReference>
<sequence length="81" mass="8904">MNTLILQATKEEFVGRVNGVLNPLFMGAMVITMSLAGWLKVQFSLVSMYGLSALLFFIGMLMIIPIFSFKSALKQQSQPSG</sequence>
<keyword evidence="1" id="KW-1133">Transmembrane helix</keyword>
<organism evidence="2 3">
    <name type="scientific">Pelotomaculum propionicicum</name>
    <dbReference type="NCBI Taxonomy" id="258475"/>
    <lineage>
        <taxon>Bacteria</taxon>
        <taxon>Bacillati</taxon>
        <taxon>Bacillota</taxon>
        <taxon>Clostridia</taxon>
        <taxon>Eubacteriales</taxon>
        <taxon>Desulfotomaculaceae</taxon>
        <taxon>Pelotomaculum</taxon>
    </lineage>
</organism>
<feature type="transmembrane region" description="Helical" evidence="1">
    <location>
        <begin position="45"/>
        <end position="67"/>
    </location>
</feature>
<keyword evidence="1" id="KW-0812">Transmembrane</keyword>
<evidence type="ECO:0000313" key="2">
    <source>
        <dbReference type="EMBL" id="TEB12995.1"/>
    </source>
</evidence>
<evidence type="ECO:0000256" key="1">
    <source>
        <dbReference type="SAM" id="Phobius"/>
    </source>
</evidence>
<protein>
    <recommendedName>
        <fullName evidence="4">Major facilitator superfamily (MFS) profile domain-containing protein</fullName>
    </recommendedName>
</protein>
<reference evidence="2 3" key="1">
    <citation type="journal article" date="2018" name="Environ. Microbiol.">
        <title>Novel energy conservation strategies and behaviour of Pelotomaculum schinkii driving syntrophic propionate catabolism.</title>
        <authorList>
            <person name="Hidalgo-Ahumada C.A.P."/>
            <person name="Nobu M.K."/>
            <person name="Narihiro T."/>
            <person name="Tamaki H."/>
            <person name="Liu W.T."/>
            <person name="Kamagata Y."/>
            <person name="Stams A.J.M."/>
            <person name="Imachi H."/>
            <person name="Sousa D.Z."/>
        </authorList>
    </citation>
    <scope>NUCLEOTIDE SEQUENCE [LARGE SCALE GENOMIC DNA]</scope>
    <source>
        <strain evidence="2 3">MGP</strain>
    </source>
</reference>
<evidence type="ECO:0000313" key="3">
    <source>
        <dbReference type="Proteomes" id="UP000297597"/>
    </source>
</evidence>
<keyword evidence="1" id="KW-0472">Membrane</keyword>
<evidence type="ECO:0008006" key="4">
    <source>
        <dbReference type="Google" id="ProtNLM"/>
    </source>
</evidence>
<comment type="caution">
    <text evidence="2">The sequence shown here is derived from an EMBL/GenBank/DDBJ whole genome shotgun (WGS) entry which is preliminary data.</text>
</comment>
<gene>
    <name evidence="2" type="ORF">Pmgp_00633</name>
</gene>
<dbReference type="EMBL" id="QFFZ01000004">
    <property type="protein sequence ID" value="TEB12995.1"/>
    <property type="molecule type" value="Genomic_DNA"/>
</dbReference>
<name>A0A4Y7RVH9_9FIRM</name>